<evidence type="ECO:0000256" key="5">
    <source>
        <dbReference type="SAM" id="MobiDB-lite"/>
    </source>
</evidence>
<dbReference type="InterPro" id="IPR019133">
    <property type="entry name" value="MIC60"/>
</dbReference>
<name>A0A6I7HRF9_9HYPH</name>
<keyword evidence="3 6" id="KW-1133">Transmembrane helix</keyword>
<dbReference type="Proteomes" id="UP000252582">
    <property type="component" value="Unassembled WGS sequence"/>
</dbReference>
<reference evidence="7 8" key="1">
    <citation type="submission" date="2018-07" db="EMBL/GenBank/DDBJ databases">
        <title>Genomic Encyclopedia of Type Strains, Phase IV (KMG-IV): sequencing the most valuable type-strain genomes for metagenomic binning, comparative biology and taxonomic classification.</title>
        <authorList>
            <person name="Goeker M."/>
        </authorList>
    </citation>
    <scope>NUCLEOTIDE SEQUENCE [LARGE SCALE GENOMIC DNA]</scope>
    <source>
        <strain evidence="7 8">DSM 25528</strain>
    </source>
</reference>
<dbReference type="AlphaFoldDB" id="A0A6I7HRF9"/>
<dbReference type="EMBL" id="QPIX01000004">
    <property type="protein sequence ID" value="RCW25930.1"/>
    <property type="molecule type" value="Genomic_DNA"/>
</dbReference>
<feature type="compositionally biased region" description="Basic residues" evidence="5">
    <location>
        <begin position="1"/>
        <end position="11"/>
    </location>
</feature>
<evidence type="ECO:0000256" key="3">
    <source>
        <dbReference type="ARBA" id="ARBA00022989"/>
    </source>
</evidence>
<comment type="caution">
    <text evidence="7">The sequence shown here is derived from an EMBL/GenBank/DDBJ whole genome shotgun (WGS) entry which is preliminary data.</text>
</comment>
<evidence type="ECO:0008006" key="9">
    <source>
        <dbReference type="Google" id="ProtNLM"/>
    </source>
</evidence>
<evidence type="ECO:0000256" key="2">
    <source>
        <dbReference type="ARBA" id="ARBA00022692"/>
    </source>
</evidence>
<comment type="subcellular location">
    <subcellularLocation>
        <location evidence="1">Membrane</location>
    </subcellularLocation>
</comment>
<accession>A0A6I7HRF9</accession>
<evidence type="ECO:0000256" key="6">
    <source>
        <dbReference type="SAM" id="Phobius"/>
    </source>
</evidence>
<evidence type="ECO:0000313" key="8">
    <source>
        <dbReference type="Proteomes" id="UP000252582"/>
    </source>
</evidence>
<organism evidence="7 8">
    <name type="scientific">Ciceribacter lividus</name>
    <dbReference type="NCBI Taxonomy" id="1197950"/>
    <lineage>
        <taxon>Bacteria</taxon>
        <taxon>Pseudomonadati</taxon>
        <taxon>Pseudomonadota</taxon>
        <taxon>Alphaproteobacteria</taxon>
        <taxon>Hyphomicrobiales</taxon>
        <taxon>Rhizobiaceae</taxon>
        <taxon>Ciceribacter</taxon>
    </lineage>
</organism>
<proteinExistence type="predicted"/>
<keyword evidence="4 6" id="KW-0472">Membrane</keyword>
<feature type="transmembrane region" description="Helical" evidence="6">
    <location>
        <begin position="99"/>
        <end position="123"/>
    </location>
</feature>
<feature type="compositionally biased region" description="Low complexity" evidence="5">
    <location>
        <begin position="48"/>
        <end position="74"/>
    </location>
</feature>
<gene>
    <name evidence="7" type="ORF">DFR48_104182</name>
</gene>
<evidence type="ECO:0000256" key="1">
    <source>
        <dbReference type="ARBA" id="ARBA00004370"/>
    </source>
</evidence>
<feature type="compositionally biased region" description="Low complexity" evidence="5">
    <location>
        <begin position="24"/>
        <end position="38"/>
    </location>
</feature>
<keyword evidence="2 6" id="KW-0812">Transmembrane</keyword>
<evidence type="ECO:0000313" key="7">
    <source>
        <dbReference type="EMBL" id="RCW25930.1"/>
    </source>
</evidence>
<protein>
    <recommendedName>
        <fullName evidence="9">Inner membrane protein</fullName>
    </recommendedName>
</protein>
<feature type="compositionally biased region" description="Basic and acidic residues" evidence="5">
    <location>
        <begin position="77"/>
        <end position="95"/>
    </location>
</feature>
<sequence>MVSGKPPRRTKSSNEPVTIDLQAEETTAAAETPASAAESPEEREVGPEAETAPAHAGTETAARAEAEATPTAEAAEPEVREPEYRSAEAPRERKGTPTFAAVAAAGIVGGLVALAGAGSMQYAGYLPALSPASERLAADQTAELAALRNEVDGLRSAVSQGADTKQIEERLAALESTANQPLPTIDTTALDQLREQLSGLQSTLATLRTSGDAATSRLSELETRLDGRIADIEKKLDEPRDDVEVARAIAVAGLKAAVDRGGTFLTELDTLAGITPEDPAITALRDYARTGIPSRAELVRQFQDTASAILAAVHQPDPNQGLAERLLSSALSVVKVRPVGNVEGDTPEAIVARMEDKLRNGDLQGASLEWETLPETGKAASADFAKALKSRIEVEKLVGTAMTSAVGGNRG</sequence>
<dbReference type="GO" id="GO:0016020">
    <property type="term" value="C:membrane"/>
    <property type="evidence" value="ECO:0007669"/>
    <property type="project" value="UniProtKB-SubCell"/>
</dbReference>
<dbReference type="RefSeq" id="WP_114362864.1">
    <property type="nucleotide sequence ID" value="NZ_QPIX01000004.1"/>
</dbReference>
<keyword evidence="8" id="KW-1185">Reference proteome</keyword>
<dbReference type="Pfam" id="PF09731">
    <property type="entry name" value="Mitofilin"/>
    <property type="match status" value="1"/>
</dbReference>
<evidence type="ECO:0000256" key="4">
    <source>
        <dbReference type="ARBA" id="ARBA00023136"/>
    </source>
</evidence>
<feature type="region of interest" description="Disordered" evidence="5">
    <location>
        <begin position="1"/>
        <end position="95"/>
    </location>
</feature>